<feature type="region of interest" description="Disordered" evidence="1">
    <location>
        <begin position="91"/>
        <end position="126"/>
    </location>
</feature>
<protein>
    <recommendedName>
        <fullName evidence="5">DUF547 domain-containing protein</fullName>
    </recommendedName>
</protein>
<dbReference type="PANTHER" id="PTHR23054:SF15">
    <property type="entry name" value="OS08G0515700 PROTEIN"/>
    <property type="match status" value="1"/>
</dbReference>
<evidence type="ECO:0000256" key="1">
    <source>
        <dbReference type="SAM" id="MobiDB-lite"/>
    </source>
</evidence>
<name>A0AAW2SJE4_SESRA</name>
<dbReference type="EMBL" id="JACGWJ010000010">
    <property type="protein sequence ID" value="KAL0392224.1"/>
    <property type="molecule type" value="Genomic_DNA"/>
</dbReference>
<dbReference type="InterPro" id="IPR006869">
    <property type="entry name" value="DUF547"/>
</dbReference>
<dbReference type="Pfam" id="PF04784">
    <property type="entry name" value="DUF547"/>
    <property type="match status" value="1"/>
</dbReference>
<gene>
    <name evidence="4" type="ORF">Sradi_2445200</name>
</gene>
<reference evidence="4" key="1">
    <citation type="submission" date="2020-06" db="EMBL/GenBank/DDBJ databases">
        <authorList>
            <person name="Li T."/>
            <person name="Hu X."/>
            <person name="Zhang T."/>
            <person name="Song X."/>
            <person name="Zhang H."/>
            <person name="Dai N."/>
            <person name="Sheng W."/>
            <person name="Hou X."/>
            <person name="Wei L."/>
        </authorList>
    </citation>
    <scope>NUCLEOTIDE SEQUENCE</scope>
    <source>
        <strain evidence="4">G02</strain>
        <tissue evidence="4">Leaf</tissue>
    </source>
</reference>
<proteinExistence type="predicted"/>
<evidence type="ECO:0000259" key="3">
    <source>
        <dbReference type="Pfam" id="PF14389"/>
    </source>
</evidence>
<sequence length="545" mass="61432">MSMAPVGCSSPSSPLDSTSAVCSQVAKDHVLNMSPRPSHNLNPSSAELMNEIATLEVEIVRLERYLLSLYRTAFQQHLPSNPGNLVQQIKGLSPWNKPDQPSLRRNLESSKDYHDHQGQISPTSALTGPNDLIQVAIPKSSGRVDIPHLLEFLAYICSVNSNLLCQRFGQFAGNRITYSRHRSLADHLGNCRIDDALLRPDKLSEDIIRCISSIYCKLANPGRTNKGYSVSSASSFCSSSTFSPRNLSGSWSPQCNDEVIQDCDFEGLKPDNGPYSEMVEVLKICLDDESYSYAATMLQKFRSLIKSLEIVDLKKMRREEKLAFWINIHNALVMHAAYNVGGHCVNAYDIQSYILGSNRTILRRERDFVFLIARLKAKFSSLLFSSFINTSRMAQMQWLQTLLSPGKKFKTGTAKHAYAIEYPEPLVHFALCSGAYSDPAVRVYTAKNIFQDLKVAKEEFIQATVYVHKQTKIYLPKILRYYAKDMSLGMAALLEVVSGCLTGIQQTAIRKFMNGRPEKYVYWLEQSSSFRYLIHKDIAERRWGG</sequence>
<evidence type="ECO:0008006" key="5">
    <source>
        <dbReference type="Google" id="ProtNLM"/>
    </source>
</evidence>
<evidence type="ECO:0000313" key="4">
    <source>
        <dbReference type="EMBL" id="KAL0392224.1"/>
    </source>
</evidence>
<comment type="caution">
    <text evidence="4">The sequence shown here is derived from an EMBL/GenBank/DDBJ whole genome shotgun (WGS) entry which is preliminary data.</text>
</comment>
<accession>A0AAW2SJE4</accession>
<dbReference type="AlphaFoldDB" id="A0AAW2SJE4"/>
<dbReference type="Pfam" id="PF14389">
    <property type="entry name" value="Lzipper-MIP1"/>
    <property type="match status" value="1"/>
</dbReference>
<dbReference type="InterPro" id="IPR025757">
    <property type="entry name" value="MIP1_Leuzipper"/>
</dbReference>
<dbReference type="PANTHER" id="PTHR23054">
    <property type="entry name" value="TERNARY COMPLEX FACTOR MIP1, LEUCINE-ZIPPER-RELATED"/>
    <property type="match status" value="1"/>
</dbReference>
<feature type="compositionally biased region" description="Basic and acidic residues" evidence="1">
    <location>
        <begin position="105"/>
        <end position="117"/>
    </location>
</feature>
<organism evidence="4">
    <name type="scientific">Sesamum radiatum</name>
    <name type="common">Black benniseed</name>
    <dbReference type="NCBI Taxonomy" id="300843"/>
    <lineage>
        <taxon>Eukaryota</taxon>
        <taxon>Viridiplantae</taxon>
        <taxon>Streptophyta</taxon>
        <taxon>Embryophyta</taxon>
        <taxon>Tracheophyta</taxon>
        <taxon>Spermatophyta</taxon>
        <taxon>Magnoliopsida</taxon>
        <taxon>eudicotyledons</taxon>
        <taxon>Gunneridae</taxon>
        <taxon>Pentapetalae</taxon>
        <taxon>asterids</taxon>
        <taxon>lamiids</taxon>
        <taxon>Lamiales</taxon>
        <taxon>Pedaliaceae</taxon>
        <taxon>Sesamum</taxon>
    </lineage>
</organism>
<feature type="domain" description="Ternary complex factor MIP1 leucine-zipper" evidence="3">
    <location>
        <begin position="34"/>
        <end position="76"/>
    </location>
</feature>
<feature type="domain" description="DUF547" evidence="2">
    <location>
        <begin position="313"/>
        <end position="461"/>
    </location>
</feature>
<reference evidence="4" key="2">
    <citation type="journal article" date="2024" name="Plant">
        <title>Genomic evolution and insights into agronomic trait innovations of Sesamum species.</title>
        <authorList>
            <person name="Miao H."/>
            <person name="Wang L."/>
            <person name="Qu L."/>
            <person name="Liu H."/>
            <person name="Sun Y."/>
            <person name="Le M."/>
            <person name="Wang Q."/>
            <person name="Wei S."/>
            <person name="Zheng Y."/>
            <person name="Lin W."/>
            <person name="Duan Y."/>
            <person name="Cao H."/>
            <person name="Xiong S."/>
            <person name="Wang X."/>
            <person name="Wei L."/>
            <person name="Li C."/>
            <person name="Ma Q."/>
            <person name="Ju M."/>
            <person name="Zhao R."/>
            <person name="Li G."/>
            <person name="Mu C."/>
            <person name="Tian Q."/>
            <person name="Mei H."/>
            <person name="Zhang T."/>
            <person name="Gao T."/>
            <person name="Zhang H."/>
        </authorList>
    </citation>
    <scope>NUCLEOTIDE SEQUENCE</scope>
    <source>
        <strain evidence="4">G02</strain>
    </source>
</reference>
<evidence type="ECO:0000259" key="2">
    <source>
        <dbReference type="Pfam" id="PF04784"/>
    </source>
</evidence>